<evidence type="ECO:0000313" key="1">
    <source>
        <dbReference type="EMBL" id="MBW91947.1"/>
    </source>
</evidence>
<organism evidence="1">
    <name type="scientific">Rhizophora mucronata</name>
    <name type="common">Asiatic mangrove</name>
    <dbReference type="NCBI Taxonomy" id="61149"/>
    <lineage>
        <taxon>Eukaryota</taxon>
        <taxon>Viridiplantae</taxon>
        <taxon>Streptophyta</taxon>
        <taxon>Embryophyta</taxon>
        <taxon>Tracheophyta</taxon>
        <taxon>Spermatophyta</taxon>
        <taxon>Magnoliopsida</taxon>
        <taxon>eudicotyledons</taxon>
        <taxon>Gunneridae</taxon>
        <taxon>Pentapetalae</taxon>
        <taxon>rosids</taxon>
        <taxon>fabids</taxon>
        <taxon>Malpighiales</taxon>
        <taxon>Rhizophoraceae</taxon>
        <taxon>Rhizophora</taxon>
    </lineage>
</organism>
<dbReference type="EMBL" id="GGEC01011464">
    <property type="protein sequence ID" value="MBW91947.1"/>
    <property type="molecule type" value="Transcribed_RNA"/>
</dbReference>
<proteinExistence type="predicted"/>
<name>A0A2P2JEQ6_RHIMU</name>
<accession>A0A2P2JEQ6</accession>
<reference evidence="1" key="1">
    <citation type="submission" date="2018-02" db="EMBL/GenBank/DDBJ databases">
        <title>Rhizophora mucronata_Transcriptome.</title>
        <authorList>
            <person name="Meera S.P."/>
            <person name="Sreeshan A."/>
            <person name="Augustine A."/>
        </authorList>
    </citation>
    <scope>NUCLEOTIDE SEQUENCE</scope>
    <source>
        <tissue evidence="1">Leaf</tissue>
    </source>
</reference>
<dbReference type="AlphaFoldDB" id="A0A2P2JEQ6"/>
<sequence>MVLISVTFVTGMQDSNGRLSRLMHWNLEYLFCLPELKYVSITSYGFSSSRAPFCHFDKLSGFH</sequence>
<protein>
    <submittedName>
        <fullName evidence="1">Uncharacterized protein</fullName>
    </submittedName>
</protein>